<dbReference type="OrthoDB" id="9780310at2"/>
<dbReference type="InterPro" id="IPR036520">
    <property type="entry name" value="UPF0759_sf"/>
</dbReference>
<sequence>MAKRKGVAYIGTSGWHYKHWKGPFYPEGLKESEQLTYFVTKIPTVELNNSFYRLPSSETFSNWYRAVPAHFKFAVKGSRFITHLKKLKVQKEVVDEFIEHAGHLKDKLGPILFQLPPKWNINEQRLIDFLKLLPKDHRFTFEFRDRSWYEERIYHILEKANCAFCIYELAGHQSPIIVTADFVYIRLHGPGAKYQGNYTDEQLRKWVDRCQEWQNEGRDVYVYFDNDQSGFAALNAQSMKKMITE</sequence>
<dbReference type="Gene3D" id="3.20.20.410">
    <property type="entry name" value="Protein of unknown function UPF0759"/>
    <property type="match status" value="1"/>
</dbReference>
<organism evidence="1">
    <name type="scientific">Sphingobacterium sp. (strain 21)</name>
    <dbReference type="NCBI Taxonomy" id="743722"/>
    <lineage>
        <taxon>Bacteria</taxon>
        <taxon>Pseudomonadati</taxon>
        <taxon>Bacteroidota</taxon>
        <taxon>Sphingobacteriia</taxon>
        <taxon>Sphingobacteriales</taxon>
        <taxon>Sphingobacteriaceae</taxon>
        <taxon>Sphingobacterium</taxon>
    </lineage>
</organism>
<evidence type="ECO:0000313" key="1">
    <source>
        <dbReference type="EMBL" id="ADZ80337.1"/>
    </source>
</evidence>
<dbReference type="PANTHER" id="PTHR30348">
    <property type="entry name" value="UNCHARACTERIZED PROTEIN YECE"/>
    <property type="match status" value="1"/>
</dbReference>
<name>F4C7A3_SPHS2</name>
<dbReference type="PANTHER" id="PTHR30348:SF4">
    <property type="entry name" value="DUF72 DOMAIN-CONTAINING PROTEIN"/>
    <property type="match status" value="1"/>
</dbReference>
<dbReference type="eggNOG" id="COG1801">
    <property type="taxonomic scope" value="Bacteria"/>
</dbReference>
<proteinExistence type="predicted"/>
<dbReference type="HOGENOM" id="CLU_046519_0_1_10"/>
<accession>F4C7A3</accession>
<reference evidence="1" key="1">
    <citation type="submission" date="2011-03" db="EMBL/GenBank/DDBJ databases">
        <title>Complete sequence of Sphingobacterium sp. 21.</title>
        <authorList>
            <consortium name="US DOE Joint Genome Institute"/>
            <person name="Lucas S."/>
            <person name="Copeland A."/>
            <person name="Lapidus A."/>
            <person name="Cheng J.-F."/>
            <person name="Goodwin L."/>
            <person name="Pitluck S."/>
            <person name="Davenport K."/>
            <person name="Detter J.C."/>
            <person name="Han C."/>
            <person name="Tapia R."/>
            <person name="Land M."/>
            <person name="Hauser L."/>
            <person name="Kyrpides N."/>
            <person name="Ivanova N."/>
            <person name="Ovchinnikova G."/>
            <person name="Pagani I."/>
            <person name="Siebers A.K."/>
            <person name="Allgaier M."/>
            <person name="Thelen M.P."/>
            <person name="Hugenholtz P."/>
            <person name="Woyke T."/>
        </authorList>
    </citation>
    <scope>NUCLEOTIDE SEQUENCE</scope>
    <source>
        <strain evidence="1">21</strain>
    </source>
</reference>
<dbReference type="Pfam" id="PF01904">
    <property type="entry name" value="DUF72"/>
    <property type="match status" value="1"/>
</dbReference>
<dbReference type="KEGG" id="shg:Sph21_3802"/>
<dbReference type="SUPFAM" id="SSF117396">
    <property type="entry name" value="TM1631-like"/>
    <property type="match status" value="1"/>
</dbReference>
<dbReference type="InterPro" id="IPR002763">
    <property type="entry name" value="DUF72"/>
</dbReference>
<evidence type="ECO:0008006" key="2">
    <source>
        <dbReference type="Google" id="ProtNLM"/>
    </source>
</evidence>
<dbReference type="STRING" id="743722.Sph21_3802"/>
<gene>
    <name evidence="1" type="ordered locus">Sph21_3802</name>
</gene>
<dbReference type="PATRIC" id="fig|743722.3.peg.4060"/>
<protein>
    <recommendedName>
        <fullName evidence="2">DUF72 domain-containing protein</fullName>
    </recommendedName>
</protein>
<dbReference type="AlphaFoldDB" id="F4C7A3"/>
<dbReference type="EMBL" id="CP002584">
    <property type="protein sequence ID" value="ADZ80337.1"/>
    <property type="molecule type" value="Genomic_DNA"/>
</dbReference>